<dbReference type="InterPro" id="IPR006195">
    <property type="entry name" value="aa-tRNA-synth_II"/>
</dbReference>
<dbReference type="GO" id="GO:0006891">
    <property type="term" value="P:intra-Golgi vesicle-mediated transport"/>
    <property type="evidence" value="ECO:0007669"/>
    <property type="project" value="TreeGrafter"/>
</dbReference>
<keyword evidence="31" id="KW-1185">Reference proteome</keyword>
<dbReference type="InterPro" id="IPR014001">
    <property type="entry name" value="Helicase_ATP-bd"/>
</dbReference>
<keyword evidence="19" id="KW-0333">Golgi apparatus</keyword>
<evidence type="ECO:0000256" key="5">
    <source>
        <dbReference type="ARBA" id="ARBA00012841"/>
    </source>
</evidence>
<dbReference type="GO" id="GO:0030126">
    <property type="term" value="C:COPI vesicle coat"/>
    <property type="evidence" value="ECO:0007669"/>
    <property type="project" value="InterPro"/>
</dbReference>
<dbReference type="InterPro" id="IPR011710">
    <property type="entry name" value="Coatomer_bsu_C"/>
</dbReference>
<dbReference type="InterPro" id="IPR027417">
    <property type="entry name" value="P-loop_NTPase"/>
</dbReference>
<keyword evidence="12" id="KW-0547">Nucleotide-binding</keyword>
<dbReference type="PRINTS" id="PR01042">
    <property type="entry name" value="TRNASYNTHASP"/>
</dbReference>
<evidence type="ECO:0000256" key="16">
    <source>
        <dbReference type="ARBA" id="ARBA00022892"/>
    </source>
</evidence>
<keyword evidence="18" id="KW-0653">Protein transport</keyword>
<dbReference type="InterPro" id="IPR029446">
    <property type="entry name" value="COPB1_appendage_platform_dom"/>
</dbReference>
<dbReference type="InterPro" id="IPR004364">
    <property type="entry name" value="Aa-tRNA-synt_II"/>
</dbReference>
<dbReference type="InterPro" id="IPR002553">
    <property type="entry name" value="Clathrin/coatomer_adapt-like_N"/>
</dbReference>
<evidence type="ECO:0000256" key="2">
    <source>
        <dbReference type="ARBA" id="ARBA00004347"/>
    </source>
</evidence>
<dbReference type="InterPro" id="IPR000629">
    <property type="entry name" value="RNA-helicase_DEAD-box_CS"/>
</dbReference>
<dbReference type="InterPro" id="IPR011545">
    <property type="entry name" value="DEAD/DEAH_box_helicase_dom"/>
</dbReference>
<keyword evidence="11" id="KW-0677">Repeat</keyword>
<dbReference type="PANTHER" id="PTHR10635">
    <property type="entry name" value="COATOMER SUBUNIT BETA"/>
    <property type="match status" value="1"/>
</dbReference>
<dbReference type="GO" id="GO:0000139">
    <property type="term" value="C:Golgi membrane"/>
    <property type="evidence" value="ECO:0007669"/>
    <property type="project" value="UniProtKB-SubCell"/>
</dbReference>
<evidence type="ECO:0000256" key="17">
    <source>
        <dbReference type="ARBA" id="ARBA00022917"/>
    </source>
</evidence>
<dbReference type="Gene3D" id="1.25.10.10">
    <property type="entry name" value="Leucine-rich Repeat Variant"/>
    <property type="match status" value="1"/>
</dbReference>
<feature type="domain" description="Helicase C-terminal" evidence="29">
    <location>
        <begin position="432"/>
        <end position="579"/>
    </location>
</feature>
<dbReference type="Gene3D" id="2.40.50.140">
    <property type="entry name" value="Nucleic acid-binding proteins"/>
    <property type="match status" value="1"/>
</dbReference>
<dbReference type="InterPro" id="IPR004523">
    <property type="entry name" value="Asp-tRNA_synthase_2"/>
</dbReference>
<keyword evidence="9" id="KW-0963">Cytoplasm</keyword>
<dbReference type="InterPro" id="IPR002312">
    <property type="entry name" value="Asp/Asn-tRNA-synth_IIb"/>
</dbReference>
<evidence type="ECO:0000259" key="30">
    <source>
        <dbReference type="PROSITE" id="PS51195"/>
    </source>
</evidence>
<dbReference type="InterPro" id="IPR045864">
    <property type="entry name" value="aa-tRNA-synth_II/BPL/LPL"/>
</dbReference>
<evidence type="ECO:0000256" key="13">
    <source>
        <dbReference type="ARBA" id="ARBA00022801"/>
    </source>
</evidence>
<dbReference type="Pfam" id="PF07718">
    <property type="entry name" value="Coatamer_beta_C"/>
    <property type="match status" value="1"/>
</dbReference>
<dbReference type="InterPro" id="IPR001650">
    <property type="entry name" value="Helicase_C-like"/>
</dbReference>
<keyword evidence="17" id="KW-0648">Protein biosynthesis</keyword>
<dbReference type="HAMAP" id="MF_02075">
    <property type="entry name" value="Asp_tRNA_synth_type2"/>
    <property type="match status" value="1"/>
</dbReference>
<dbReference type="PROSITE" id="PS51195">
    <property type="entry name" value="Q_MOTIF"/>
    <property type="match status" value="1"/>
</dbReference>
<dbReference type="GO" id="GO:0005198">
    <property type="term" value="F:structural molecule activity"/>
    <property type="evidence" value="ECO:0007669"/>
    <property type="project" value="InterPro"/>
</dbReference>
<dbReference type="NCBIfam" id="TIGR00458">
    <property type="entry name" value="aspS_nondisc"/>
    <property type="match status" value="1"/>
</dbReference>
<dbReference type="GO" id="GO:0005524">
    <property type="term" value="F:ATP binding"/>
    <property type="evidence" value="ECO:0007669"/>
    <property type="project" value="UniProtKB-KW"/>
</dbReference>
<feature type="domain" description="DEAD-box RNA helicase Q" evidence="30">
    <location>
        <begin position="106"/>
        <end position="134"/>
    </location>
</feature>
<keyword evidence="14" id="KW-0347">Helicase</keyword>
<keyword evidence="22" id="KW-0968">Cytoplasmic vesicle</keyword>
<dbReference type="CDD" id="cd04320">
    <property type="entry name" value="AspRS_cyto_N"/>
    <property type="match status" value="1"/>
</dbReference>
<evidence type="ECO:0000259" key="28">
    <source>
        <dbReference type="PROSITE" id="PS51192"/>
    </source>
</evidence>
<dbReference type="FunFam" id="3.30.930.10:FF:000013">
    <property type="entry name" value="Aspartate--tRNA ligase, cytoplasmic"/>
    <property type="match status" value="1"/>
</dbReference>
<evidence type="ECO:0000256" key="3">
    <source>
        <dbReference type="ARBA" id="ARBA00005312"/>
    </source>
</evidence>
<dbReference type="Gene3D" id="3.40.50.300">
    <property type="entry name" value="P-loop containing nucleotide triphosphate hydrolases"/>
    <property type="match status" value="2"/>
</dbReference>
<dbReference type="SUPFAM" id="SSF50249">
    <property type="entry name" value="Nucleic acid-binding proteins"/>
    <property type="match status" value="1"/>
</dbReference>
<evidence type="ECO:0000256" key="18">
    <source>
        <dbReference type="ARBA" id="ARBA00022927"/>
    </source>
</evidence>
<keyword evidence="8" id="KW-0813">Transport</keyword>
<evidence type="ECO:0000256" key="12">
    <source>
        <dbReference type="ARBA" id="ARBA00022741"/>
    </source>
</evidence>
<evidence type="ECO:0000256" key="25">
    <source>
        <dbReference type="ARBA" id="ARBA00047904"/>
    </source>
</evidence>
<dbReference type="InterPro" id="IPR012340">
    <property type="entry name" value="NA-bd_OB-fold"/>
</dbReference>
<dbReference type="GO" id="GO:0006886">
    <property type="term" value="P:intracellular protein transport"/>
    <property type="evidence" value="ECO:0007669"/>
    <property type="project" value="InterPro"/>
</dbReference>
<dbReference type="InterPro" id="IPR016460">
    <property type="entry name" value="COPB1"/>
</dbReference>
<dbReference type="PANTHER" id="PTHR10635:SF0">
    <property type="entry name" value="COATOMER SUBUNIT BETA"/>
    <property type="match status" value="1"/>
</dbReference>
<evidence type="ECO:0000256" key="11">
    <source>
        <dbReference type="ARBA" id="ARBA00022737"/>
    </source>
</evidence>
<dbReference type="InterPro" id="IPR014014">
    <property type="entry name" value="RNA_helicase_DEAD_Q_motif"/>
</dbReference>
<dbReference type="Pfam" id="PF01602">
    <property type="entry name" value="Adaptin_N"/>
    <property type="match status" value="1"/>
</dbReference>
<feature type="short sequence motif" description="Q motif" evidence="26">
    <location>
        <begin position="106"/>
        <end position="134"/>
    </location>
</feature>
<dbReference type="SUPFAM" id="SSF48371">
    <property type="entry name" value="ARM repeat"/>
    <property type="match status" value="1"/>
</dbReference>
<dbReference type="SUPFAM" id="SSF55681">
    <property type="entry name" value="Class II aaRS and biotin synthetases"/>
    <property type="match status" value="1"/>
</dbReference>
<sequence length="2154" mass="240049">MRMSASGGLRWLSRRLSVSIGKSSAGIGVNSAQKYAPNDTNPTPFTTPGFFPPSAWSIHRPVNEVLEQKLFSDKANVSGSSRFLSGGIVYTSGKPVREKLSYTTYSKFGDLPLDKKLLHNISLLHLVEMTPVQIHAIPLLLADSPASENVNNVGSYDLMAAAQTGSGKTLAYLLPILQRIMCTYPSDSMTALADSNYRIQFPLALILAPTRELVHQIRLETSKLCYRTNVRPVALYGGEKPNQQISELNRGCHLIVATPGRLLDFLEQRLLRLSFCRNLVIDEADRLLDMGFEPQLRKIIQSRKFGVPDGEGRQTALFSATFPPSVALLARDFLRGPRCISLNVVRSDEDDADTGKLLVPVWGQAVKRTRHSSEDAFKQLKATVPKEIVQAVEWVEESNGRRDAFPTNMFDRLVTVLSPEAAATSLGGVKRDLEGMSVGSKERILVFCNTKREVDRVDRCLLRQGFKSVSIHGDLSQARRNNSVNRFRDGKANILVATSVVARGMDFPRVEAVINFGLPLGLDEYVHRIGRTGRMGQAGRAVTIVASNNIGSDKHLQGVARGICRLVDDPSCLPEEFVRAAKWHPEDAASEDESANFNRSGMTPPCSPQRLKNRYSKHKKLNMANGGADVACYTLISLTNESKQYTEQKLREDLQNENVIVKREALKELIRNSVNGEKYRDLLMIVIRFVMPSNDHTTKKLLHLFWEVAPKYSPQGKLLNEMILVCDAYRRDLQHPNEYIRGCTLRFLCKLKEPELLEPLMPSILQCLEHRHAYVRRNAVLAIFTIYKNFEHLIPDAPERMLNYLEEEQDPSCKRNAFLMLLHVSQDTAVQYLSRCIDAVDTFSETMQLVVVELIHRVFQSHPSEKVKFIRCVFSLLNSTSSSVRYEAATTLITLSGASPAIRASASCYIDLILKESDNNAKLVILNSLIALRARHEKILQELVMDVVRILNASDVELRNKALELIVDLATTRTVDDLTGFLRKELIKASASASSGSASSSTESGNGSLVKTGASDEDVYRHALVRTIRAICMKFPNCLPAILPTLCDILTYAELKDSMAAIEICRFLRDAVFRHPHHRSLILEKVFLVLPSVAGFDVLRHLIWLCGEFCTAKSEILEFLLVIHQCIGPLPIVQREMSRIMTENGSTGEENMEDSTKQNSGVPAEAAVKKVTVDGAYATQSAFTIRSEAASTGDVKRPVIQAALFANNFTIGSVVSVCLVKLFCHFVSLLDNPDTNTSATEKNRFSAECMLIISSMIHLACSGLVACHVNSDIIDRMWTCLVALADSRTHVTCAFGKIGRDFLKELLDVQEAETKKRIAASGNVLSPSSAETNSVDASIDFELLVPPEGDQSEQVDHFTMTLDQAIKGTARTGDAYATSKLKKVHQLTGLSDPVYAEAFVSVNQFDIALDVLLVNQTKDTLQNLTLELSTLGDHKLIEKPRPITLAAQDFANVCATIKVSSTENGIIFGNIVYDTRGSAGESNCIVLSDIRINILEYIQPSTCSDADFRTMWSDFDWENKVTVSTQLTDLRAYLDHVTKITNFKCLTPPEALRGECNYLCATLYARSIFGEHVLGNLCLEKSADGAPVSGHVRIRAKTQGMAVTMGDKISTSQKQWKDEKPLNASGLNKNLVEDTSAEFASLILGKKKGGNVQVAGDAEKATKAVNNMRLDDPEEDCSKDFYGVCAMHQSQSMEGPAYTEIHELFDKKYLDHEVCIRARLHRSRAKGKLCFVVLRDRQYLLQCVLSSGEKVSKSMLKFAGNISKESIVDVYGVVRASPVAIEGCFPDSVELHITKVFVISASSPVLPFQIEDAMRPDEENDDHLSRVNQDTRLDNRFIDLRTPANQAIYRVEHGVVHLFMEYLDNHGFTMIHTPKIIGGASEGGANVFKFQYFNSQACLAQSPQLYKQMAIAADFGRVYTIGGVFRAEDSNTHRHLCEFVGLDLEVAFKTHYHEVVDLIADMFVSIFKGLQRQYTAEIEAVNKQYKAEPFEFIEPTLKLEFAEGIRMLREAGWDVEEFADLSTPAEKFLGKLVKEKYRTDFYILDKFPLAIRPFYTMPDPHNKALSNSYDFFMRGEEIMSGAQRVHDPEFLTERAKAHDIDIKTIQSYIDSFRYGCPPHAGGGIGLERVTMLFLGLDNIRKVSMFPRDPKRLAP</sequence>
<evidence type="ECO:0000256" key="6">
    <source>
        <dbReference type="ARBA" id="ARBA00017024"/>
    </source>
</evidence>
<dbReference type="EC" id="3.6.4.13" evidence="4"/>
<evidence type="ECO:0000256" key="15">
    <source>
        <dbReference type="ARBA" id="ARBA00022840"/>
    </source>
</evidence>
<comment type="similarity">
    <text evidence="3">Belongs to the class-II aminoacyl-tRNA synthetase family. Type 2 subfamily.</text>
</comment>
<evidence type="ECO:0000256" key="4">
    <source>
        <dbReference type="ARBA" id="ARBA00012552"/>
    </source>
</evidence>
<dbReference type="CDD" id="cd00776">
    <property type="entry name" value="AsxRS_core"/>
    <property type="match status" value="1"/>
</dbReference>
<keyword evidence="10" id="KW-0436">Ligase</keyword>
<proteinExistence type="inferred from homology"/>
<evidence type="ECO:0000313" key="31">
    <source>
        <dbReference type="Proteomes" id="UP000887562"/>
    </source>
</evidence>
<dbReference type="Pfam" id="PF14806">
    <property type="entry name" value="Coatomer_b_Cpla"/>
    <property type="match status" value="1"/>
</dbReference>
<dbReference type="PROSITE" id="PS51194">
    <property type="entry name" value="HELICASE_CTER"/>
    <property type="match status" value="1"/>
</dbReference>
<dbReference type="GO" id="GO:0016787">
    <property type="term" value="F:hydrolase activity"/>
    <property type="evidence" value="ECO:0007669"/>
    <property type="project" value="UniProtKB-KW"/>
</dbReference>
<evidence type="ECO:0000256" key="7">
    <source>
        <dbReference type="ARBA" id="ARBA00018853"/>
    </source>
</evidence>
<keyword evidence="16" id="KW-0931">ER-Golgi transport</keyword>
<evidence type="ECO:0000256" key="22">
    <source>
        <dbReference type="ARBA" id="ARBA00023329"/>
    </source>
</evidence>
<protein>
    <recommendedName>
        <fullName evidence="7">Aspartate--tRNA ligase, cytoplasmic</fullName>
        <ecNumber evidence="4">3.6.4.13</ecNumber>
        <ecNumber evidence="5">6.1.1.12</ecNumber>
    </recommendedName>
    <alternativeName>
        <fullName evidence="24">Aspartyl-tRNA synthetase</fullName>
    </alternativeName>
    <alternativeName>
        <fullName evidence="23">Beta-coat protein</fullName>
    </alternativeName>
    <alternativeName>
        <fullName evidence="6">Coatomer subunit beta</fullName>
    </alternativeName>
</protein>
<evidence type="ECO:0000256" key="8">
    <source>
        <dbReference type="ARBA" id="ARBA00022448"/>
    </source>
</evidence>
<dbReference type="SUPFAM" id="SSF52540">
    <property type="entry name" value="P-loop containing nucleoside triphosphate hydrolases"/>
    <property type="match status" value="1"/>
</dbReference>
<feature type="domain" description="Aminoacyl-transfer RNA synthetases class-II family profile" evidence="27">
    <location>
        <begin position="1849"/>
        <end position="2154"/>
    </location>
</feature>
<evidence type="ECO:0000256" key="24">
    <source>
        <dbReference type="ARBA" id="ARBA00033155"/>
    </source>
</evidence>
<evidence type="ECO:0000313" key="32">
    <source>
        <dbReference type="WBParaSite" id="maker-E.canG7_contigs_0303-snap-gene-0.34-mRNA-1"/>
    </source>
</evidence>
<dbReference type="InterPro" id="IPR016024">
    <property type="entry name" value="ARM-type_fold"/>
</dbReference>
<evidence type="ECO:0000256" key="23">
    <source>
        <dbReference type="ARBA" id="ARBA00030841"/>
    </source>
</evidence>
<dbReference type="Pfam" id="PF01336">
    <property type="entry name" value="tRNA_anti-codon"/>
    <property type="match status" value="1"/>
</dbReference>
<dbReference type="PROSITE" id="PS51192">
    <property type="entry name" value="HELICASE_ATP_BIND_1"/>
    <property type="match status" value="1"/>
</dbReference>
<name>A0A915EXB9_9CEST</name>
<dbReference type="Pfam" id="PF00271">
    <property type="entry name" value="Helicase_C"/>
    <property type="match status" value="1"/>
</dbReference>
<accession>A0A915EXB9</accession>
<dbReference type="Gene3D" id="3.30.930.10">
    <property type="entry name" value="Bira Bifunctional Protein, Domain 2"/>
    <property type="match status" value="1"/>
</dbReference>
<dbReference type="GO" id="GO:0006422">
    <property type="term" value="P:aspartyl-tRNA aminoacylation"/>
    <property type="evidence" value="ECO:0007669"/>
    <property type="project" value="InterPro"/>
</dbReference>
<dbReference type="Pfam" id="PF00152">
    <property type="entry name" value="tRNA-synt_2"/>
    <property type="match status" value="1"/>
</dbReference>
<dbReference type="PROSITE" id="PS50862">
    <property type="entry name" value="AA_TRNA_LIGASE_II"/>
    <property type="match status" value="1"/>
</dbReference>
<dbReference type="GO" id="GO:0003724">
    <property type="term" value="F:RNA helicase activity"/>
    <property type="evidence" value="ECO:0007669"/>
    <property type="project" value="UniProtKB-EC"/>
</dbReference>
<evidence type="ECO:0000256" key="14">
    <source>
        <dbReference type="ARBA" id="ARBA00022806"/>
    </source>
</evidence>
<dbReference type="GO" id="GO:0003676">
    <property type="term" value="F:nucleic acid binding"/>
    <property type="evidence" value="ECO:0007669"/>
    <property type="project" value="InterPro"/>
</dbReference>
<comment type="subcellular location">
    <subcellularLocation>
        <location evidence="2">Cytoplasmic vesicle</location>
        <location evidence="2">COPI-coated vesicle membrane</location>
        <topology evidence="2">Peripheral membrane protein</topology>
        <orientation evidence="2">Cytoplasmic side</orientation>
    </subcellularLocation>
    <subcellularLocation>
        <location evidence="1">Golgi apparatus membrane</location>
        <topology evidence="1">Peripheral membrane protein</topology>
        <orientation evidence="1">Cytoplasmic side</orientation>
    </subcellularLocation>
</comment>
<evidence type="ECO:0000256" key="20">
    <source>
        <dbReference type="ARBA" id="ARBA00023136"/>
    </source>
</evidence>
<dbReference type="WBParaSite" id="maker-E.canG7_contigs_0303-snap-gene-0.34-mRNA-1">
    <property type="protein sequence ID" value="maker-E.canG7_contigs_0303-snap-gene-0.34-mRNA-1"/>
    <property type="gene ID" value="EcG7_03603"/>
</dbReference>
<evidence type="ECO:0000256" key="10">
    <source>
        <dbReference type="ARBA" id="ARBA00022598"/>
    </source>
</evidence>
<evidence type="ECO:0000256" key="21">
    <source>
        <dbReference type="ARBA" id="ARBA00023146"/>
    </source>
</evidence>
<reference evidence="32" key="1">
    <citation type="submission" date="2022-11" db="UniProtKB">
        <authorList>
            <consortium name="WormBaseParasite"/>
        </authorList>
    </citation>
    <scope>IDENTIFICATION</scope>
</reference>
<dbReference type="NCBIfam" id="NF003483">
    <property type="entry name" value="PRK05159.1"/>
    <property type="match status" value="1"/>
</dbReference>
<keyword evidence="13" id="KW-0378">Hydrolase</keyword>
<dbReference type="Pfam" id="PF00270">
    <property type="entry name" value="DEAD"/>
    <property type="match status" value="1"/>
</dbReference>
<dbReference type="CDD" id="cd18787">
    <property type="entry name" value="SF2_C_DEAD"/>
    <property type="match status" value="1"/>
</dbReference>
<dbReference type="GO" id="GO:0006888">
    <property type="term" value="P:endoplasmic reticulum to Golgi vesicle-mediated transport"/>
    <property type="evidence" value="ECO:0007669"/>
    <property type="project" value="TreeGrafter"/>
</dbReference>
<dbReference type="PROSITE" id="PS00039">
    <property type="entry name" value="DEAD_ATP_HELICASE"/>
    <property type="match status" value="1"/>
</dbReference>
<evidence type="ECO:0000256" key="19">
    <source>
        <dbReference type="ARBA" id="ARBA00023034"/>
    </source>
</evidence>
<evidence type="ECO:0000259" key="27">
    <source>
        <dbReference type="PROSITE" id="PS50862"/>
    </source>
</evidence>
<keyword evidence="21" id="KW-0030">Aminoacyl-tRNA synthetase</keyword>
<dbReference type="GO" id="GO:0004815">
    <property type="term" value="F:aspartate-tRNA ligase activity"/>
    <property type="evidence" value="ECO:0007669"/>
    <property type="project" value="UniProtKB-EC"/>
</dbReference>
<keyword evidence="15" id="KW-0067">ATP-binding</keyword>
<evidence type="ECO:0000259" key="29">
    <source>
        <dbReference type="PROSITE" id="PS51194"/>
    </source>
</evidence>
<dbReference type="SMART" id="SM00490">
    <property type="entry name" value="HELICc"/>
    <property type="match status" value="1"/>
</dbReference>
<dbReference type="InterPro" id="IPR011989">
    <property type="entry name" value="ARM-like"/>
</dbReference>
<dbReference type="EC" id="6.1.1.12" evidence="5"/>
<dbReference type="InterPro" id="IPR004365">
    <property type="entry name" value="NA-bd_OB_tRNA"/>
</dbReference>
<evidence type="ECO:0000256" key="9">
    <source>
        <dbReference type="ARBA" id="ARBA00022490"/>
    </source>
</evidence>
<feature type="domain" description="Helicase ATP-binding" evidence="28">
    <location>
        <begin position="149"/>
        <end position="340"/>
    </location>
</feature>
<evidence type="ECO:0000256" key="26">
    <source>
        <dbReference type="PROSITE-ProRule" id="PRU00552"/>
    </source>
</evidence>
<comment type="catalytic activity">
    <reaction evidence="25">
        <text>tRNA(Asp) + L-aspartate + ATP = L-aspartyl-tRNA(Asp) + AMP + diphosphate</text>
        <dbReference type="Rhea" id="RHEA:19649"/>
        <dbReference type="Rhea" id="RHEA-COMP:9660"/>
        <dbReference type="Rhea" id="RHEA-COMP:9678"/>
        <dbReference type="ChEBI" id="CHEBI:29991"/>
        <dbReference type="ChEBI" id="CHEBI:30616"/>
        <dbReference type="ChEBI" id="CHEBI:33019"/>
        <dbReference type="ChEBI" id="CHEBI:78442"/>
        <dbReference type="ChEBI" id="CHEBI:78516"/>
        <dbReference type="ChEBI" id="CHEBI:456215"/>
        <dbReference type="EC" id="6.1.1.12"/>
    </reaction>
</comment>
<dbReference type="Proteomes" id="UP000887562">
    <property type="component" value="Unplaced"/>
</dbReference>
<dbReference type="SMART" id="SM00487">
    <property type="entry name" value="DEXDc"/>
    <property type="match status" value="1"/>
</dbReference>
<evidence type="ECO:0000256" key="1">
    <source>
        <dbReference type="ARBA" id="ARBA00004255"/>
    </source>
</evidence>
<keyword evidence="20" id="KW-0472">Membrane</keyword>
<organism evidence="31 32">
    <name type="scientific">Echinococcus canadensis</name>
    <dbReference type="NCBI Taxonomy" id="519352"/>
    <lineage>
        <taxon>Eukaryota</taxon>
        <taxon>Metazoa</taxon>
        <taxon>Spiralia</taxon>
        <taxon>Lophotrochozoa</taxon>
        <taxon>Platyhelminthes</taxon>
        <taxon>Cestoda</taxon>
        <taxon>Eucestoda</taxon>
        <taxon>Cyclophyllidea</taxon>
        <taxon>Taeniidae</taxon>
        <taxon>Echinococcus</taxon>
        <taxon>Echinococcus canadensis group</taxon>
    </lineage>
</organism>